<feature type="signal peptide" evidence="1">
    <location>
        <begin position="1"/>
        <end position="17"/>
    </location>
</feature>
<comment type="caution">
    <text evidence="2">The sequence shown here is derived from an EMBL/GenBank/DDBJ whole genome shotgun (WGS) entry which is preliminary data.</text>
</comment>
<dbReference type="AlphaFoldDB" id="A0AAV7HN25"/>
<keyword evidence="3" id="KW-1185">Reference proteome</keyword>
<gene>
    <name evidence="2" type="ORF">IEQ34_001026</name>
</gene>
<dbReference type="GO" id="GO:0009507">
    <property type="term" value="C:chloroplast"/>
    <property type="evidence" value="ECO:0007669"/>
    <property type="project" value="TreeGrafter"/>
</dbReference>
<name>A0AAV7HN25_DENCH</name>
<organism evidence="2 3">
    <name type="scientific">Dendrobium chrysotoxum</name>
    <name type="common">Orchid</name>
    <dbReference type="NCBI Taxonomy" id="161865"/>
    <lineage>
        <taxon>Eukaryota</taxon>
        <taxon>Viridiplantae</taxon>
        <taxon>Streptophyta</taxon>
        <taxon>Embryophyta</taxon>
        <taxon>Tracheophyta</taxon>
        <taxon>Spermatophyta</taxon>
        <taxon>Magnoliopsida</taxon>
        <taxon>Liliopsida</taxon>
        <taxon>Asparagales</taxon>
        <taxon>Orchidaceae</taxon>
        <taxon>Epidendroideae</taxon>
        <taxon>Malaxideae</taxon>
        <taxon>Dendrobiinae</taxon>
        <taxon>Dendrobium</taxon>
    </lineage>
</organism>
<protein>
    <submittedName>
        <fullName evidence="2">Uncharacterized protein</fullName>
    </submittedName>
</protein>
<dbReference type="PANTHER" id="PTHR36716:SF2">
    <property type="entry name" value="F3H9.20 PROTEIN"/>
    <property type="match status" value="1"/>
</dbReference>
<dbReference type="Proteomes" id="UP000775213">
    <property type="component" value="Unassembled WGS sequence"/>
</dbReference>
<reference evidence="2 3" key="1">
    <citation type="journal article" date="2021" name="Hortic Res">
        <title>Chromosome-scale assembly of the Dendrobium chrysotoxum genome enhances the understanding of orchid evolution.</title>
        <authorList>
            <person name="Zhang Y."/>
            <person name="Zhang G.Q."/>
            <person name="Zhang D."/>
            <person name="Liu X.D."/>
            <person name="Xu X.Y."/>
            <person name="Sun W.H."/>
            <person name="Yu X."/>
            <person name="Zhu X."/>
            <person name="Wang Z.W."/>
            <person name="Zhao X."/>
            <person name="Zhong W.Y."/>
            <person name="Chen H."/>
            <person name="Yin W.L."/>
            <person name="Huang T."/>
            <person name="Niu S.C."/>
            <person name="Liu Z.J."/>
        </authorList>
    </citation>
    <scope>NUCLEOTIDE SEQUENCE [LARGE SCALE GENOMIC DNA]</scope>
    <source>
        <strain evidence="2">Lindl</strain>
    </source>
</reference>
<dbReference type="EMBL" id="JAGFBR010000002">
    <property type="protein sequence ID" value="KAH0469468.1"/>
    <property type="molecule type" value="Genomic_DNA"/>
</dbReference>
<proteinExistence type="predicted"/>
<accession>A0AAV7HN25</accession>
<evidence type="ECO:0000256" key="1">
    <source>
        <dbReference type="SAM" id="SignalP"/>
    </source>
</evidence>
<evidence type="ECO:0000313" key="2">
    <source>
        <dbReference type="EMBL" id="KAH0469468.1"/>
    </source>
</evidence>
<evidence type="ECO:0000313" key="3">
    <source>
        <dbReference type="Proteomes" id="UP000775213"/>
    </source>
</evidence>
<dbReference type="Pfam" id="PF10063">
    <property type="entry name" value="DUF2301"/>
    <property type="match status" value="2"/>
</dbReference>
<dbReference type="PANTHER" id="PTHR36716">
    <property type="entry name" value="F3H9.20 PROTEIN"/>
    <property type="match status" value="1"/>
</dbReference>
<dbReference type="InterPro" id="IPR019275">
    <property type="entry name" value="DUF2301"/>
</dbReference>
<feature type="chain" id="PRO_5043529575" evidence="1">
    <location>
        <begin position="18"/>
        <end position="76"/>
    </location>
</feature>
<keyword evidence="1" id="KW-0732">Signal</keyword>
<sequence>MCFVGLLFAALTGLVFKEGLCYVFAAIKFQQPIKDDIGDKSVFTFNALPEADKDALIKKLQKKMMAYLIQPIEDMQ</sequence>